<evidence type="ECO:0000256" key="1">
    <source>
        <dbReference type="ARBA" id="ARBA00004496"/>
    </source>
</evidence>
<comment type="subunit">
    <text evidence="7">Part of the core SMN complex.</text>
</comment>
<comment type="subcellular location">
    <subcellularLocation>
        <location evidence="1">Cytoplasm</location>
    </subcellularLocation>
</comment>
<dbReference type="RefSeq" id="XP_020900857.1">
    <property type="nucleotide sequence ID" value="XM_021045198.2"/>
</dbReference>
<dbReference type="GO" id="GO:0000387">
    <property type="term" value="P:spliceosomal snRNP assembly"/>
    <property type="evidence" value="ECO:0007669"/>
    <property type="project" value="UniProtKB-UniRule"/>
</dbReference>
<dbReference type="PANTHER" id="PTHR12794:SF0">
    <property type="entry name" value="GEM-ASSOCIATED PROTEIN 2"/>
    <property type="match status" value="1"/>
</dbReference>
<dbReference type="GeneID" id="110239483"/>
<dbReference type="KEGG" id="epa:110239483"/>
<evidence type="ECO:0000256" key="3">
    <source>
        <dbReference type="ARBA" id="ARBA00022664"/>
    </source>
</evidence>
<dbReference type="Proteomes" id="UP000887567">
    <property type="component" value="Unplaced"/>
</dbReference>
<keyword evidence="9" id="KW-1185">Reference proteome</keyword>
<dbReference type="PIRSF" id="PIRSF038038">
    <property type="entry name" value="SMN_Gemin2"/>
    <property type="match status" value="1"/>
</dbReference>
<reference evidence="8" key="1">
    <citation type="submission" date="2022-11" db="UniProtKB">
        <authorList>
            <consortium name="EnsemblMetazoa"/>
        </authorList>
    </citation>
    <scope>IDENTIFICATION</scope>
</reference>
<dbReference type="GO" id="GO:0032797">
    <property type="term" value="C:SMN complex"/>
    <property type="evidence" value="ECO:0007669"/>
    <property type="project" value="UniProtKB-UniRule"/>
</dbReference>
<evidence type="ECO:0000256" key="5">
    <source>
        <dbReference type="ARBA" id="ARBA00025758"/>
    </source>
</evidence>
<dbReference type="GO" id="GO:0000245">
    <property type="term" value="P:spliceosomal complex assembly"/>
    <property type="evidence" value="ECO:0007669"/>
    <property type="project" value="UniProtKB-UniRule"/>
</dbReference>
<accession>A0A913X954</accession>
<dbReference type="Pfam" id="PF04938">
    <property type="entry name" value="SIP1"/>
    <property type="match status" value="1"/>
</dbReference>
<organism evidence="8 9">
    <name type="scientific">Exaiptasia diaphana</name>
    <name type="common">Tropical sea anemone</name>
    <name type="synonym">Aiptasia pulchella</name>
    <dbReference type="NCBI Taxonomy" id="2652724"/>
    <lineage>
        <taxon>Eukaryota</taxon>
        <taxon>Metazoa</taxon>
        <taxon>Cnidaria</taxon>
        <taxon>Anthozoa</taxon>
        <taxon>Hexacorallia</taxon>
        <taxon>Actiniaria</taxon>
        <taxon>Aiptasiidae</taxon>
        <taxon>Exaiptasia</taxon>
    </lineage>
</organism>
<comment type="similarity">
    <text evidence="5 7">Belongs to the gemin-2 family.</text>
</comment>
<keyword evidence="3 7" id="KW-0507">mRNA processing</keyword>
<keyword evidence="4 7" id="KW-0508">mRNA splicing</keyword>
<dbReference type="InterPro" id="IPR035426">
    <property type="entry name" value="Gemin2/Brr1"/>
</dbReference>
<proteinExistence type="inferred from homology"/>
<comment type="function">
    <text evidence="7">The SMN complex catalyzes the assembly of small nuclear ribonucleoproteins (snRNPs), the building blocks of the spliceosome, and thereby plays an important role in the splicing of cellular pre-mRNAs.</text>
</comment>
<evidence type="ECO:0000313" key="9">
    <source>
        <dbReference type="Proteomes" id="UP000887567"/>
    </source>
</evidence>
<dbReference type="InterPro" id="IPR017364">
    <property type="entry name" value="GEMIN2"/>
</dbReference>
<dbReference type="OrthoDB" id="428895at2759"/>
<dbReference type="AlphaFoldDB" id="A0A913X954"/>
<name>A0A913X954_EXADI</name>
<dbReference type="Gene3D" id="1.20.58.1070">
    <property type="match status" value="1"/>
</dbReference>
<dbReference type="GO" id="GO:0005681">
    <property type="term" value="C:spliceosomal complex"/>
    <property type="evidence" value="ECO:0007669"/>
    <property type="project" value="UniProtKB-UniRule"/>
</dbReference>
<evidence type="ECO:0000256" key="4">
    <source>
        <dbReference type="ARBA" id="ARBA00023187"/>
    </source>
</evidence>
<evidence type="ECO:0000313" key="8">
    <source>
        <dbReference type="EnsemblMetazoa" id="XP_020900857.1"/>
    </source>
</evidence>
<dbReference type="PANTHER" id="PTHR12794">
    <property type="entry name" value="GEMIN2"/>
    <property type="match status" value="1"/>
</dbReference>
<keyword evidence="2 7" id="KW-0963">Cytoplasm</keyword>
<evidence type="ECO:0000256" key="7">
    <source>
        <dbReference type="PIRNR" id="PIRNR038038"/>
    </source>
</evidence>
<evidence type="ECO:0000256" key="6">
    <source>
        <dbReference type="ARBA" id="ARBA00047179"/>
    </source>
</evidence>
<sequence>MEPVIGFLENEEYTDDYDESKLPCSGLEYLRRVQQEATECPDVVVADIRNKKHSKQTVDIKTNNLPVPPGATPSYKWQMQQTADFADIRQKIARFQAKNKKTSNQCDVTLPNKNDEQQWRLFCLGRSYGCERNSTEIDSSESNSTIMDSQDGALPLSSILFRMNQVTVQQVLEYHVNWLEQETYSHVQGRWLYSLLACLEKPLLPETVSLLRTLARHCAQHRMKEVEKNSDDDELVVSLNLIITLVTRYFGQTDLADPG</sequence>
<dbReference type="OMA" id="PHKCLLP"/>
<evidence type="ECO:0000256" key="2">
    <source>
        <dbReference type="ARBA" id="ARBA00022490"/>
    </source>
</evidence>
<dbReference type="EnsemblMetazoa" id="XM_021045198.2">
    <property type="protein sequence ID" value="XP_020900857.1"/>
    <property type="gene ID" value="LOC110239483"/>
</dbReference>
<protein>
    <recommendedName>
        <fullName evidence="6 7">Gem-associated protein 2</fullName>
    </recommendedName>
</protein>